<dbReference type="AlphaFoldDB" id="A0A934JMN3"/>
<feature type="transmembrane region" description="Helical" evidence="8">
    <location>
        <begin position="254"/>
        <end position="279"/>
    </location>
</feature>
<comment type="caution">
    <text evidence="10">The sequence shown here is derived from an EMBL/GenBank/DDBJ whole genome shotgun (WGS) entry which is preliminary data.</text>
</comment>
<evidence type="ECO:0000313" key="11">
    <source>
        <dbReference type="Proteomes" id="UP000628710"/>
    </source>
</evidence>
<dbReference type="InterPro" id="IPR000515">
    <property type="entry name" value="MetI-like"/>
</dbReference>
<gene>
    <name evidence="10" type="ORF">I8J31_05965</name>
</gene>
<dbReference type="InterPro" id="IPR035906">
    <property type="entry name" value="MetI-like_sf"/>
</dbReference>
<dbReference type="PANTHER" id="PTHR42929:SF1">
    <property type="entry name" value="INNER MEMBRANE ABC TRANSPORTER PERMEASE PROTEIN YDCU-RELATED"/>
    <property type="match status" value="1"/>
</dbReference>
<keyword evidence="5 8" id="KW-0812">Transmembrane</keyword>
<dbReference type="Pfam" id="PF00528">
    <property type="entry name" value="BPD_transp_1"/>
    <property type="match status" value="1"/>
</dbReference>
<comment type="subcellular location">
    <subcellularLocation>
        <location evidence="1 8">Cell membrane</location>
        <topology evidence="1 8">Multi-pass membrane protein</topology>
    </subcellularLocation>
</comment>
<dbReference type="GO" id="GO:0055085">
    <property type="term" value="P:transmembrane transport"/>
    <property type="evidence" value="ECO:0007669"/>
    <property type="project" value="InterPro"/>
</dbReference>
<evidence type="ECO:0000256" key="5">
    <source>
        <dbReference type="ARBA" id="ARBA00022692"/>
    </source>
</evidence>
<dbReference type="Proteomes" id="UP000628710">
    <property type="component" value="Unassembled WGS sequence"/>
</dbReference>
<dbReference type="Gene3D" id="1.10.3720.10">
    <property type="entry name" value="MetI-like"/>
    <property type="match status" value="1"/>
</dbReference>
<name>A0A934JMN3_9GAMM</name>
<keyword evidence="7 8" id="KW-0472">Membrane</keyword>
<reference evidence="10" key="1">
    <citation type="submission" date="2020-12" db="EMBL/GenBank/DDBJ databases">
        <title>Marinomonas arctica sp. nov., a psychrotolerant bacterium isolated from the Arctic.</title>
        <authorList>
            <person name="Zhang Y."/>
        </authorList>
    </citation>
    <scope>NUCLEOTIDE SEQUENCE</scope>
    <source>
        <strain evidence="10">C1424</strain>
    </source>
</reference>
<dbReference type="GO" id="GO:0005886">
    <property type="term" value="C:plasma membrane"/>
    <property type="evidence" value="ECO:0007669"/>
    <property type="project" value="UniProtKB-SubCell"/>
</dbReference>
<evidence type="ECO:0000256" key="1">
    <source>
        <dbReference type="ARBA" id="ARBA00004651"/>
    </source>
</evidence>
<dbReference type="CDD" id="cd06261">
    <property type="entry name" value="TM_PBP2"/>
    <property type="match status" value="1"/>
</dbReference>
<feature type="domain" description="ABC transmembrane type-1" evidence="9">
    <location>
        <begin position="67"/>
        <end position="275"/>
    </location>
</feature>
<evidence type="ECO:0000256" key="2">
    <source>
        <dbReference type="ARBA" id="ARBA00007069"/>
    </source>
</evidence>
<organism evidence="10 11">
    <name type="scientific">Marinomonas transparens</name>
    <dbReference type="NCBI Taxonomy" id="2795388"/>
    <lineage>
        <taxon>Bacteria</taxon>
        <taxon>Pseudomonadati</taxon>
        <taxon>Pseudomonadota</taxon>
        <taxon>Gammaproteobacteria</taxon>
        <taxon>Oceanospirillales</taxon>
        <taxon>Oceanospirillaceae</taxon>
        <taxon>Marinomonas</taxon>
    </lineage>
</organism>
<dbReference type="RefSeq" id="WP_199467359.1">
    <property type="nucleotide sequence ID" value="NZ_JAEMNX010000003.1"/>
</dbReference>
<evidence type="ECO:0000313" key="10">
    <source>
        <dbReference type="EMBL" id="MBJ7537223.1"/>
    </source>
</evidence>
<dbReference type="PANTHER" id="PTHR42929">
    <property type="entry name" value="INNER MEMBRANE ABC TRANSPORTER PERMEASE PROTEIN YDCU-RELATED-RELATED"/>
    <property type="match status" value="1"/>
</dbReference>
<keyword evidence="6 8" id="KW-1133">Transmembrane helix</keyword>
<feature type="transmembrane region" description="Helical" evidence="8">
    <location>
        <begin position="73"/>
        <end position="92"/>
    </location>
</feature>
<evidence type="ECO:0000259" key="9">
    <source>
        <dbReference type="PROSITE" id="PS50928"/>
    </source>
</evidence>
<dbReference type="EMBL" id="JAEMNX010000003">
    <property type="protein sequence ID" value="MBJ7537223.1"/>
    <property type="molecule type" value="Genomic_DNA"/>
</dbReference>
<keyword evidence="11" id="KW-1185">Reference proteome</keyword>
<feature type="transmembrane region" description="Helical" evidence="8">
    <location>
        <begin position="12"/>
        <end position="38"/>
    </location>
</feature>
<evidence type="ECO:0000256" key="4">
    <source>
        <dbReference type="ARBA" id="ARBA00022475"/>
    </source>
</evidence>
<keyword evidence="3 8" id="KW-0813">Transport</keyword>
<feature type="transmembrane region" description="Helical" evidence="8">
    <location>
        <begin position="150"/>
        <end position="175"/>
    </location>
</feature>
<evidence type="ECO:0000256" key="8">
    <source>
        <dbReference type="RuleBase" id="RU363032"/>
    </source>
</evidence>
<accession>A0A934JMN3</accession>
<dbReference type="PROSITE" id="PS50928">
    <property type="entry name" value="ABC_TM1"/>
    <property type="match status" value="1"/>
</dbReference>
<feature type="transmembrane region" description="Helical" evidence="8">
    <location>
        <begin position="104"/>
        <end position="125"/>
    </location>
</feature>
<comment type="similarity">
    <text evidence="2">Belongs to the binding-protein-dependent transport system permease family. CysTW subfamily.</text>
</comment>
<evidence type="ECO:0000256" key="6">
    <source>
        <dbReference type="ARBA" id="ARBA00022989"/>
    </source>
</evidence>
<evidence type="ECO:0000256" key="3">
    <source>
        <dbReference type="ARBA" id="ARBA00022448"/>
    </source>
</evidence>
<keyword evidence="4" id="KW-1003">Cell membrane</keyword>
<evidence type="ECO:0000256" key="7">
    <source>
        <dbReference type="ARBA" id="ARBA00023136"/>
    </source>
</evidence>
<sequence>MLINTKNVSSYWQSLPLTLVLMTFLVFPLFVITVVSFWDYNEYSIIPDFIFDNYEYLLTSKVTWLAYVNTFKYAFLAWLLTLLIGFTVAYFLAFHIKTNGMQTLLFLICTIPFLTSNIIRMISWIPLLGRNGLINSGLQSAGLTDAPLEFLLYSDFAIVLAYVHLYTLFMVVPIFNSMMRIDKSLIEAAIDAGAKPYHILRDVVIPLSKSGIIIGSIFVFTLVMGDFVTVKIMGGGIRANIATLIYNEISLLQYPAAAAGAVVLLFTVILILVILFRLVDIRKEL</sequence>
<dbReference type="SUPFAM" id="SSF161098">
    <property type="entry name" value="MetI-like"/>
    <property type="match status" value="1"/>
</dbReference>
<protein>
    <submittedName>
        <fullName evidence="10">ABC transporter permease</fullName>
    </submittedName>
</protein>
<feature type="transmembrane region" description="Helical" evidence="8">
    <location>
        <begin position="211"/>
        <end position="234"/>
    </location>
</feature>
<proteinExistence type="inferred from homology"/>